<name>A0ABV4XIY6_9CYAN</name>
<protein>
    <submittedName>
        <fullName evidence="1">Type II toxin-antitoxin system HigB family toxin</fullName>
    </submittedName>
</protein>
<dbReference type="EMBL" id="JBHFNQ010000269">
    <property type="protein sequence ID" value="MFB2882297.1"/>
    <property type="molecule type" value="Genomic_DNA"/>
</dbReference>
<proteinExistence type="predicted"/>
<dbReference type="Pfam" id="PF09907">
    <property type="entry name" value="HigB_toxin"/>
    <property type="match status" value="1"/>
</dbReference>
<keyword evidence="2" id="KW-1185">Reference proteome</keyword>
<dbReference type="RefSeq" id="WP_413275250.1">
    <property type="nucleotide sequence ID" value="NZ_JBHFNQ010000269.1"/>
</dbReference>
<comment type="caution">
    <text evidence="1">The sequence shown here is derived from an EMBL/GenBank/DDBJ whole genome shotgun (WGS) entry which is preliminary data.</text>
</comment>
<reference evidence="1 2" key="1">
    <citation type="submission" date="2024-09" db="EMBL/GenBank/DDBJ databases">
        <title>Floridaenema gen nov. (Aerosakkonemataceae, Aerosakkonematales ord. nov., Cyanobacteria) from benthic tropical and subtropical fresh waters, with the description of four new species.</title>
        <authorList>
            <person name="Moretto J.A."/>
            <person name="Berthold D.E."/>
            <person name="Lefler F.W."/>
            <person name="Huang I.-S."/>
            <person name="Laughinghouse H. IV."/>
        </authorList>
    </citation>
    <scope>NUCLEOTIDE SEQUENCE [LARGE SCALE GENOMIC DNA]</scope>
    <source>
        <strain evidence="1 2">BLCC-F46</strain>
    </source>
</reference>
<evidence type="ECO:0000313" key="1">
    <source>
        <dbReference type="EMBL" id="MFB2882297.1"/>
    </source>
</evidence>
<dbReference type="InterPro" id="IPR018669">
    <property type="entry name" value="Toxin_HigB"/>
</dbReference>
<organism evidence="1 2">
    <name type="scientific">Floridaenema aerugineum BLCC-F46</name>
    <dbReference type="NCBI Taxonomy" id="3153654"/>
    <lineage>
        <taxon>Bacteria</taxon>
        <taxon>Bacillati</taxon>
        <taxon>Cyanobacteriota</taxon>
        <taxon>Cyanophyceae</taxon>
        <taxon>Oscillatoriophycideae</taxon>
        <taxon>Aerosakkonematales</taxon>
        <taxon>Aerosakkonemataceae</taxon>
        <taxon>Floridanema</taxon>
        <taxon>Floridanema aerugineum</taxon>
    </lineage>
</organism>
<dbReference type="Proteomes" id="UP001576774">
    <property type="component" value="Unassembled WGS sequence"/>
</dbReference>
<gene>
    <name evidence="1" type="ORF">ACE1CC_36080</name>
</gene>
<accession>A0ABV4XIY6</accession>
<evidence type="ECO:0000313" key="2">
    <source>
        <dbReference type="Proteomes" id="UP001576774"/>
    </source>
</evidence>
<sequence>MIVLVDYQYKEIYIRHVLTHAEYDTDNWKNNPWYT</sequence>